<dbReference type="EMBL" id="QXEC01000003">
    <property type="protein sequence ID" value="RIV40332.1"/>
    <property type="molecule type" value="Genomic_DNA"/>
</dbReference>
<dbReference type="AlphaFoldDB" id="A0A418MYP5"/>
<dbReference type="PANTHER" id="PTHR43539:SF23">
    <property type="entry name" value="FAD-DEPENDENT OXIDOREDUCTASE DOMAIN-CONTAINING PROTEIN 2"/>
    <property type="match status" value="1"/>
</dbReference>
<dbReference type="PANTHER" id="PTHR43539">
    <property type="entry name" value="FLAVIN-BINDING MONOOXYGENASE-LIKE PROTEIN (AFU_ORTHOLOGUE AFUA_4G09220)"/>
    <property type="match status" value="1"/>
</dbReference>
<keyword evidence="3" id="KW-1185">Reference proteome</keyword>
<dbReference type="SUPFAM" id="SSF51905">
    <property type="entry name" value="FAD/NAD(P)-binding domain"/>
    <property type="match status" value="1"/>
</dbReference>
<organism evidence="2 3">
    <name type="scientific">Micromonospora radicis</name>
    <dbReference type="NCBI Taxonomy" id="1894971"/>
    <lineage>
        <taxon>Bacteria</taxon>
        <taxon>Bacillati</taxon>
        <taxon>Actinomycetota</taxon>
        <taxon>Actinomycetes</taxon>
        <taxon>Micromonosporales</taxon>
        <taxon>Micromonosporaceae</taxon>
        <taxon>Micromonospora</taxon>
    </lineage>
</organism>
<comment type="caution">
    <text evidence="2">The sequence shown here is derived from an EMBL/GenBank/DDBJ whole genome shotgun (WGS) entry which is preliminary data.</text>
</comment>
<protein>
    <submittedName>
        <fullName evidence="2">Pyridine nucleotide-disulfide oxidoreductase</fullName>
    </submittedName>
</protein>
<reference evidence="2 3" key="1">
    <citation type="submission" date="2018-08" db="EMBL/GenBank/DDBJ databases">
        <title>Jishengella sp. nov., isolated from a root of Azadirachta indica A. Juss. var. siamensis Valenton.</title>
        <authorList>
            <person name="Kuncharoen N."/>
            <person name="Tanasupawat S."/>
            <person name="Kudo T."/>
            <person name="Ohkuma M."/>
        </authorList>
    </citation>
    <scope>NUCLEOTIDE SEQUENCE [LARGE SCALE GENOMIC DNA]</scope>
    <source>
        <strain evidence="2 3">AZ1-13</strain>
    </source>
</reference>
<keyword evidence="1" id="KW-0560">Oxidoreductase</keyword>
<proteinExistence type="predicted"/>
<dbReference type="OrthoDB" id="178899at2"/>
<evidence type="ECO:0000313" key="3">
    <source>
        <dbReference type="Proteomes" id="UP000283832"/>
    </source>
</evidence>
<dbReference type="InterPro" id="IPR050982">
    <property type="entry name" value="Auxin_biosynth/cation_transpt"/>
</dbReference>
<dbReference type="Proteomes" id="UP000283832">
    <property type="component" value="Unassembled WGS sequence"/>
</dbReference>
<dbReference type="Pfam" id="PF13738">
    <property type="entry name" value="Pyr_redox_3"/>
    <property type="match status" value="1"/>
</dbReference>
<gene>
    <name evidence="2" type="ORF">D2L64_05705</name>
</gene>
<dbReference type="PRINTS" id="PR00411">
    <property type="entry name" value="PNDRDTASEI"/>
</dbReference>
<dbReference type="InterPro" id="IPR036188">
    <property type="entry name" value="FAD/NAD-bd_sf"/>
</dbReference>
<dbReference type="GO" id="GO:0004497">
    <property type="term" value="F:monooxygenase activity"/>
    <property type="evidence" value="ECO:0007669"/>
    <property type="project" value="TreeGrafter"/>
</dbReference>
<dbReference type="PRINTS" id="PR00368">
    <property type="entry name" value="FADPNR"/>
</dbReference>
<name>A0A418MYP5_9ACTN</name>
<sequence>MVAVCERIEEAPVRQADDHDGIDWHQYVIIGAGPAGIQLSYYLQQIDADYVTLERAAEPAEFFRRFPRHRRLISLNKVHSVSDDPEIRLRWDWNSLLHEPADLPFANYSSEYFPHADDMVRYLGDFQRHHKLAVRFGVEVRRIERRDDHFLVHTEDQILGCRAVIVATGWGRPNVPAIRGIEHAVGYEDMQTDPAAYAGKRVLILGKGNSAFETASAILGQASMVHLASPRPLRLAWNTKHPGDVRGHHGAVLDSYQFKTLHSVLDCVVDEIRPREGGGYQVHLTYTHADGETAVLDYEAVLRCTGFAMDTSIFDPACQPELVASGRMPTTGPDWQSTNVDGLYFAGTLAQARDFKRASSAFIDGFRYNLRTLTALLRERYDEVPLAHTVAARDADALTTLTLDRINWSSALWTQFEYLCDVLVVDETTGEVRHHVDLPEDLARSRFHDEPHYYTFGLRWGRDDYGDVFAIERHPEPHRAAESAFIHPVIRRYHGETLVDELHLLEDLLAEWRRPDRHVEPLRAFFARELELRR</sequence>
<dbReference type="GO" id="GO:0050660">
    <property type="term" value="F:flavin adenine dinucleotide binding"/>
    <property type="evidence" value="ECO:0007669"/>
    <property type="project" value="TreeGrafter"/>
</dbReference>
<dbReference type="GO" id="GO:0036503">
    <property type="term" value="P:ERAD pathway"/>
    <property type="evidence" value="ECO:0007669"/>
    <property type="project" value="TreeGrafter"/>
</dbReference>
<evidence type="ECO:0000313" key="2">
    <source>
        <dbReference type="EMBL" id="RIV40332.1"/>
    </source>
</evidence>
<dbReference type="Gene3D" id="3.50.50.60">
    <property type="entry name" value="FAD/NAD(P)-binding domain"/>
    <property type="match status" value="2"/>
</dbReference>
<accession>A0A418MYP5</accession>
<evidence type="ECO:0000256" key="1">
    <source>
        <dbReference type="ARBA" id="ARBA00023002"/>
    </source>
</evidence>